<evidence type="ECO:0000256" key="1">
    <source>
        <dbReference type="SAM" id="MobiDB-lite"/>
    </source>
</evidence>
<dbReference type="Proteomes" id="UP000494216">
    <property type="component" value="Unassembled WGS sequence"/>
</dbReference>
<evidence type="ECO:0000313" key="2">
    <source>
        <dbReference type="EMBL" id="CAA9890536.1"/>
    </source>
</evidence>
<gene>
    <name evidence="2" type="ORF">METHB2_240009</name>
</gene>
<reference evidence="2 3" key="1">
    <citation type="submission" date="2020-02" db="EMBL/GenBank/DDBJ databases">
        <authorList>
            <person name="Hogendoorn C."/>
        </authorList>
    </citation>
    <scope>NUCLEOTIDE SEQUENCE [LARGE SCALE GENOMIC DNA]</scope>
    <source>
        <strain evidence="2">METHB21</strain>
    </source>
</reference>
<feature type="region of interest" description="Disordered" evidence="1">
    <location>
        <begin position="1"/>
        <end position="25"/>
    </location>
</feature>
<proteinExistence type="predicted"/>
<comment type="caution">
    <text evidence="2">The sequence shown here is derived from an EMBL/GenBank/DDBJ whole genome shotgun (WGS) entry which is preliminary data.</text>
</comment>
<organism evidence="2 3">
    <name type="scientific">Candidatus Methylobacter favarea</name>
    <dbReference type="NCBI Taxonomy" id="2707345"/>
    <lineage>
        <taxon>Bacteria</taxon>
        <taxon>Pseudomonadati</taxon>
        <taxon>Pseudomonadota</taxon>
        <taxon>Gammaproteobacteria</taxon>
        <taxon>Methylococcales</taxon>
        <taxon>Methylococcaceae</taxon>
        <taxon>Methylobacter</taxon>
    </lineage>
</organism>
<sequence length="50" mass="5569">MSRRPTRVRKAGRGKSSTGKLLGDRDTISKELTRLLAGRDLKLMTALKNN</sequence>
<accession>A0A8S0XIA8</accession>
<name>A0A8S0XIA8_9GAMM</name>
<protein>
    <submittedName>
        <fullName evidence="2">Uncharacterized protein</fullName>
    </submittedName>
</protein>
<keyword evidence="3" id="KW-1185">Reference proteome</keyword>
<feature type="compositionally biased region" description="Basic residues" evidence="1">
    <location>
        <begin position="1"/>
        <end position="13"/>
    </location>
</feature>
<dbReference type="EMBL" id="CADCXN010000052">
    <property type="protein sequence ID" value="CAA9890536.1"/>
    <property type="molecule type" value="Genomic_DNA"/>
</dbReference>
<dbReference type="AlphaFoldDB" id="A0A8S0XIA8"/>
<evidence type="ECO:0000313" key="3">
    <source>
        <dbReference type="Proteomes" id="UP000494216"/>
    </source>
</evidence>